<evidence type="ECO:0000313" key="9">
    <source>
        <dbReference type="Proteomes" id="UP000198607"/>
    </source>
</evidence>
<comment type="similarity">
    <text evidence="1">Belongs to the class-I fumarase family.</text>
</comment>
<dbReference type="Proteomes" id="UP000198607">
    <property type="component" value="Unassembled WGS sequence"/>
</dbReference>
<evidence type="ECO:0000313" key="8">
    <source>
        <dbReference type="EMBL" id="SDI27924.1"/>
    </source>
</evidence>
<dbReference type="RefSeq" id="WP_176785937.1">
    <property type="nucleotide sequence ID" value="NZ_FNCY01000016.1"/>
</dbReference>
<evidence type="ECO:0000259" key="7">
    <source>
        <dbReference type="Pfam" id="PF05683"/>
    </source>
</evidence>
<organism evidence="8 9">
    <name type="scientific">Propionivibrio dicarboxylicus</name>
    <dbReference type="NCBI Taxonomy" id="83767"/>
    <lineage>
        <taxon>Bacteria</taxon>
        <taxon>Pseudomonadati</taxon>
        <taxon>Pseudomonadota</taxon>
        <taxon>Betaproteobacteria</taxon>
        <taxon>Rhodocyclales</taxon>
        <taxon>Rhodocyclaceae</taxon>
        <taxon>Propionivibrio</taxon>
    </lineage>
</organism>
<reference evidence="8 9" key="1">
    <citation type="submission" date="2016-10" db="EMBL/GenBank/DDBJ databases">
        <authorList>
            <person name="de Groot N.N."/>
        </authorList>
    </citation>
    <scope>NUCLEOTIDE SEQUENCE [LARGE SCALE GENOMIC DNA]</scope>
    <source>
        <strain evidence="8 9">DSM 5885</strain>
    </source>
</reference>
<sequence>RMEKFEKEFIAQTGVKLIVGKGGMGPLTEAGCREHKAVHAIFPGGCAVVAATQVEEIERAEWLDLGMPETLWVNRVKEFGPLIISIDTQGNNLIEKNKAEFNAKKASIVARIHQQVGFIK</sequence>
<dbReference type="InterPro" id="IPR004647">
    <property type="entry name" value="Fe-S_hydro-lyase_TtdB-typ_cat"/>
</dbReference>
<evidence type="ECO:0000256" key="1">
    <source>
        <dbReference type="ARBA" id="ARBA00008876"/>
    </source>
</evidence>
<evidence type="ECO:0000256" key="4">
    <source>
        <dbReference type="ARBA" id="ARBA00039027"/>
    </source>
</evidence>
<comment type="subunit">
    <text evidence="2">Heterotetramer of two alpha and two beta subunits.</text>
</comment>
<dbReference type="InterPro" id="IPR036660">
    <property type="entry name" value="Fe-S_hydroAse_TtdB_cat_sf"/>
</dbReference>
<dbReference type="EC" id="4.2.1.32" evidence="4"/>
<evidence type="ECO:0000256" key="6">
    <source>
        <dbReference type="ARBA" id="ARBA00049253"/>
    </source>
</evidence>
<accession>A0A1G8J9J5</accession>
<dbReference type="SUPFAM" id="SSF117457">
    <property type="entry name" value="FumA C-terminal domain-like"/>
    <property type="match status" value="1"/>
</dbReference>
<dbReference type="PANTHER" id="PTHR43351:SF3">
    <property type="entry name" value="L(+)-TARTRATE DEHYDRATASE SUBUNIT BETA"/>
    <property type="match status" value="1"/>
</dbReference>
<keyword evidence="3 8" id="KW-0456">Lyase</keyword>
<evidence type="ECO:0000256" key="2">
    <source>
        <dbReference type="ARBA" id="ARBA00011103"/>
    </source>
</evidence>
<evidence type="ECO:0000256" key="5">
    <source>
        <dbReference type="ARBA" id="ARBA00039250"/>
    </source>
</evidence>
<feature type="non-terminal residue" evidence="8">
    <location>
        <position position="1"/>
    </location>
</feature>
<name>A0A1G8J9J5_9RHOO</name>
<dbReference type="PANTHER" id="PTHR43351">
    <property type="entry name" value="L(+)-TARTRATE DEHYDRATASE SUBUNIT BETA"/>
    <property type="match status" value="1"/>
</dbReference>
<protein>
    <recommendedName>
        <fullName evidence="5">L(+)-tartrate dehydratase subunit beta</fullName>
        <ecNumber evidence="4">4.2.1.32</ecNumber>
    </recommendedName>
</protein>
<dbReference type="GO" id="GO:0008730">
    <property type="term" value="F:L(+)-tartrate dehydratase activity"/>
    <property type="evidence" value="ECO:0007669"/>
    <property type="project" value="UniProtKB-EC"/>
</dbReference>
<proteinExistence type="inferred from homology"/>
<feature type="domain" description="Fe-S hydro-lyase tartrate dehydratase beta-type catalytic" evidence="7">
    <location>
        <begin position="1"/>
        <end position="95"/>
    </location>
</feature>
<keyword evidence="9" id="KW-1185">Reference proteome</keyword>
<dbReference type="AlphaFoldDB" id="A0A1G8J9J5"/>
<dbReference type="EMBL" id="FNCY01000016">
    <property type="protein sequence ID" value="SDI27924.1"/>
    <property type="molecule type" value="Genomic_DNA"/>
</dbReference>
<gene>
    <name evidence="8" type="ORF">SAMN05660652_03151</name>
</gene>
<dbReference type="Gene3D" id="3.20.130.10">
    <property type="entry name" value="Fe-S hydro-lyase, tartrate dehydratase beta-type, catalytic domain"/>
    <property type="match status" value="1"/>
</dbReference>
<evidence type="ECO:0000256" key="3">
    <source>
        <dbReference type="ARBA" id="ARBA00023239"/>
    </source>
</evidence>
<dbReference type="Pfam" id="PF05683">
    <property type="entry name" value="Fumerase_C"/>
    <property type="match status" value="1"/>
</dbReference>
<comment type="catalytic activity">
    <reaction evidence="6">
        <text>(2R,3R)-tartrate = oxaloacetate + H2O</text>
        <dbReference type="Rhea" id="RHEA:15413"/>
        <dbReference type="ChEBI" id="CHEBI:15377"/>
        <dbReference type="ChEBI" id="CHEBI:16452"/>
        <dbReference type="ChEBI" id="CHEBI:30924"/>
        <dbReference type="EC" id="4.2.1.32"/>
    </reaction>
</comment>